<accession>A0A4R7I098</accession>
<dbReference type="SUPFAM" id="SSF52091">
    <property type="entry name" value="SpoIIaa-like"/>
    <property type="match status" value="1"/>
</dbReference>
<comment type="caution">
    <text evidence="1">The sequence shown here is derived from an EMBL/GenBank/DDBJ whole genome shotgun (WGS) entry which is preliminary data.</text>
</comment>
<dbReference type="InterPro" id="IPR036513">
    <property type="entry name" value="STAS_dom_sf"/>
</dbReference>
<keyword evidence="2" id="KW-1185">Reference proteome</keyword>
<dbReference type="Pfam" id="PF11964">
    <property type="entry name" value="SpoIIAA-like"/>
    <property type="match status" value="1"/>
</dbReference>
<dbReference type="EMBL" id="SOAU01000001">
    <property type="protein sequence ID" value="TDT16570.1"/>
    <property type="molecule type" value="Genomic_DNA"/>
</dbReference>
<dbReference type="RefSeq" id="WP_133868934.1">
    <property type="nucleotide sequence ID" value="NZ_SOAU01000001.1"/>
</dbReference>
<sequence>MIEHIEDLPDGCIGMRAVGDFTIDDFTTVIEPDVDAIVERHDKLRLVLELGERFTGFGEGAWGELTGGIRHIHFHRGAVVTDDGTISHAVNLLKWTLHGHVRTFHTHEFAKAVSWIAG</sequence>
<dbReference type="Proteomes" id="UP000294558">
    <property type="component" value="Unassembled WGS sequence"/>
</dbReference>
<dbReference type="InterPro" id="IPR038396">
    <property type="entry name" value="SpoIIAA-like_sf"/>
</dbReference>
<dbReference type="InterPro" id="IPR021866">
    <property type="entry name" value="SpoIIAA-like"/>
</dbReference>
<dbReference type="OrthoDB" id="4729899at2"/>
<dbReference type="Gene3D" id="3.40.50.10600">
    <property type="entry name" value="SpoIIaa-like domains"/>
    <property type="match status" value="1"/>
</dbReference>
<reference evidence="1 2" key="1">
    <citation type="submission" date="2019-03" db="EMBL/GenBank/DDBJ databases">
        <title>Sequencing the genomes of 1000 actinobacteria strains.</title>
        <authorList>
            <person name="Klenk H.-P."/>
        </authorList>
    </citation>
    <scope>NUCLEOTIDE SEQUENCE [LARGE SCALE GENOMIC DNA]</scope>
    <source>
        <strain evidence="1 2">DSM 18936</strain>
    </source>
</reference>
<evidence type="ECO:0000313" key="1">
    <source>
        <dbReference type="EMBL" id="TDT16570.1"/>
    </source>
</evidence>
<protein>
    <submittedName>
        <fullName evidence="1">SpoIIAA-like protein</fullName>
    </submittedName>
</protein>
<dbReference type="AlphaFoldDB" id="A0A4R7I098"/>
<evidence type="ECO:0000313" key="2">
    <source>
        <dbReference type="Proteomes" id="UP000294558"/>
    </source>
</evidence>
<proteinExistence type="predicted"/>
<organism evidence="1 2">
    <name type="scientific">Ilumatobacter fluminis</name>
    <dbReference type="NCBI Taxonomy" id="467091"/>
    <lineage>
        <taxon>Bacteria</taxon>
        <taxon>Bacillati</taxon>
        <taxon>Actinomycetota</taxon>
        <taxon>Acidimicrobiia</taxon>
        <taxon>Acidimicrobiales</taxon>
        <taxon>Ilumatobacteraceae</taxon>
        <taxon>Ilumatobacter</taxon>
    </lineage>
</organism>
<gene>
    <name evidence="1" type="ORF">BDK89_2161</name>
</gene>
<name>A0A4R7I098_9ACTN</name>